<keyword evidence="5" id="KW-0539">Nucleus</keyword>
<gene>
    <name evidence="7" type="ORF">F2Q69_00011548</name>
</gene>
<evidence type="ECO:0000256" key="1">
    <source>
        <dbReference type="ARBA" id="ARBA00004123"/>
    </source>
</evidence>
<evidence type="ECO:0000256" key="4">
    <source>
        <dbReference type="ARBA" id="ARBA00023163"/>
    </source>
</evidence>
<evidence type="ECO:0008006" key="9">
    <source>
        <dbReference type="Google" id="ProtNLM"/>
    </source>
</evidence>
<evidence type="ECO:0000256" key="6">
    <source>
        <dbReference type="SAM" id="MobiDB-lite"/>
    </source>
</evidence>
<dbReference type="InterPro" id="IPR005508">
    <property type="entry name" value="At2g31720-like"/>
</dbReference>
<sequence length="244" mass="27755">MPQWLVNLMTTEKGVDPKLVIDKMVQQTDVNSNQGRLLIPFNQIVEKDFLNEAELNIIDEHQRGDSKKGVDVIVVASDGRRWDANLRRWDIMKTPYYALCHGWNDVVQGTKLKEKVGHIFRLWSFHSQDGTKLYLAFFHQPTAPDMPLPQAQDQHPDQAMHAASSSSVALERDSVNLGQIIVDLNQPLVQDMAPLEDVQERNDSRTSTVYFHLGIGPQDMIAGLHRNQSLRRRRRTSSSGCGFN</sequence>
<dbReference type="AlphaFoldDB" id="A0A8S9R179"/>
<reference evidence="7" key="1">
    <citation type="submission" date="2019-12" db="EMBL/GenBank/DDBJ databases">
        <title>Genome sequencing and annotation of Brassica cretica.</title>
        <authorList>
            <person name="Studholme D.J."/>
            <person name="Sarris P."/>
        </authorList>
    </citation>
    <scope>NUCLEOTIDE SEQUENCE</scope>
    <source>
        <strain evidence="7">PFS-109/04</strain>
        <tissue evidence="7">Leaf</tissue>
    </source>
</reference>
<comment type="caution">
    <text evidence="7">The sequence shown here is derived from an EMBL/GenBank/DDBJ whole genome shotgun (WGS) entry which is preliminary data.</text>
</comment>
<feature type="region of interest" description="Disordered" evidence="6">
    <location>
        <begin position="145"/>
        <end position="165"/>
    </location>
</feature>
<proteinExistence type="predicted"/>
<protein>
    <recommendedName>
        <fullName evidence="9">TF-B3 domain-containing protein</fullName>
    </recommendedName>
</protein>
<organism evidence="7 8">
    <name type="scientific">Brassica cretica</name>
    <name type="common">Mustard</name>
    <dbReference type="NCBI Taxonomy" id="69181"/>
    <lineage>
        <taxon>Eukaryota</taxon>
        <taxon>Viridiplantae</taxon>
        <taxon>Streptophyta</taxon>
        <taxon>Embryophyta</taxon>
        <taxon>Tracheophyta</taxon>
        <taxon>Spermatophyta</taxon>
        <taxon>Magnoliopsida</taxon>
        <taxon>eudicotyledons</taxon>
        <taxon>Gunneridae</taxon>
        <taxon>Pentapetalae</taxon>
        <taxon>rosids</taxon>
        <taxon>malvids</taxon>
        <taxon>Brassicales</taxon>
        <taxon>Brassicaceae</taxon>
        <taxon>Brassiceae</taxon>
        <taxon>Brassica</taxon>
    </lineage>
</organism>
<dbReference type="InterPro" id="IPR015300">
    <property type="entry name" value="DNA-bd_pseudobarrel_sf"/>
</dbReference>
<dbReference type="Pfam" id="PF03754">
    <property type="entry name" value="At2g31720-like"/>
    <property type="match status" value="1"/>
</dbReference>
<accession>A0A8S9R179</accession>
<dbReference type="GO" id="GO:0005634">
    <property type="term" value="C:nucleus"/>
    <property type="evidence" value="ECO:0007669"/>
    <property type="project" value="UniProtKB-SubCell"/>
</dbReference>
<name>A0A8S9R179_BRACR</name>
<keyword evidence="2" id="KW-0805">Transcription regulation</keyword>
<dbReference type="PANTHER" id="PTHR31541">
    <property type="entry name" value="B3 DOMAIN PLANT PROTEIN-RELATED"/>
    <property type="match status" value="1"/>
</dbReference>
<dbReference type="Gene3D" id="2.40.330.10">
    <property type="entry name" value="DNA-binding pseudobarrel domain"/>
    <property type="match status" value="1"/>
</dbReference>
<evidence type="ECO:0000256" key="2">
    <source>
        <dbReference type="ARBA" id="ARBA00023015"/>
    </source>
</evidence>
<dbReference type="EMBL" id="QGKX02000996">
    <property type="protein sequence ID" value="KAF3555355.1"/>
    <property type="molecule type" value="Genomic_DNA"/>
</dbReference>
<keyword evidence="3" id="KW-0238">DNA-binding</keyword>
<comment type="subcellular location">
    <subcellularLocation>
        <location evidence="1">Nucleus</location>
    </subcellularLocation>
</comment>
<keyword evidence="4" id="KW-0804">Transcription</keyword>
<dbReference type="GO" id="GO:0003677">
    <property type="term" value="F:DNA binding"/>
    <property type="evidence" value="ECO:0007669"/>
    <property type="project" value="UniProtKB-KW"/>
</dbReference>
<dbReference type="PANTHER" id="PTHR31541:SF61">
    <property type="entry name" value="TF-B3 DOMAIN-CONTAINING PROTEIN"/>
    <property type="match status" value="1"/>
</dbReference>
<dbReference type="Proteomes" id="UP000712600">
    <property type="component" value="Unassembled WGS sequence"/>
</dbReference>
<dbReference type="SUPFAM" id="SSF101936">
    <property type="entry name" value="DNA-binding pseudobarrel domain"/>
    <property type="match status" value="1"/>
</dbReference>
<dbReference type="InterPro" id="IPR003340">
    <property type="entry name" value="B3_DNA-bd"/>
</dbReference>
<evidence type="ECO:0000256" key="5">
    <source>
        <dbReference type="ARBA" id="ARBA00023242"/>
    </source>
</evidence>
<dbReference type="CDD" id="cd10017">
    <property type="entry name" value="B3_DNA"/>
    <property type="match status" value="1"/>
</dbReference>
<evidence type="ECO:0000256" key="3">
    <source>
        <dbReference type="ARBA" id="ARBA00023125"/>
    </source>
</evidence>
<evidence type="ECO:0000313" key="7">
    <source>
        <dbReference type="EMBL" id="KAF3555355.1"/>
    </source>
</evidence>
<evidence type="ECO:0000313" key="8">
    <source>
        <dbReference type="Proteomes" id="UP000712600"/>
    </source>
</evidence>